<dbReference type="PANTHER" id="PTHR23531">
    <property type="entry name" value="QUINOLENE RESISTANCE PROTEIN NORA"/>
    <property type="match status" value="1"/>
</dbReference>
<feature type="transmembrane region" description="Helical" evidence="6">
    <location>
        <begin position="341"/>
        <end position="364"/>
    </location>
</feature>
<dbReference type="InterPro" id="IPR052714">
    <property type="entry name" value="MFS_Exporter"/>
</dbReference>
<evidence type="ECO:0000256" key="5">
    <source>
        <dbReference type="ARBA" id="ARBA00023136"/>
    </source>
</evidence>
<dbReference type="Gene3D" id="1.20.1250.20">
    <property type="entry name" value="MFS general substrate transporter like domains"/>
    <property type="match status" value="1"/>
</dbReference>
<dbReference type="Pfam" id="PF07690">
    <property type="entry name" value="MFS_1"/>
    <property type="match status" value="1"/>
</dbReference>
<feature type="transmembrane region" description="Helical" evidence="6">
    <location>
        <begin position="25"/>
        <end position="46"/>
    </location>
</feature>
<feature type="transmembrane region" description="Helical" evidence="6">
    <location>
        <begin position="376"/>
        <end position="393"/>
    </location>
</feature>
<name>A0ABR5N8I4_BRECH</name>
<feature type="transmembrane region" description="Helical" evidence="6">
    <location>
        <begin position="115"/>
        <end position="136"/>
    </location>
</feature>
<evidence type="ECO:0000313" key="9">
    <source>
        <dbReference type="Proteomes" id="UP000051063"/>
    </source>
</evidence>
<proteinExistence type="predicted"/>
<gene>
    <name evidence="8" type="ORF">AN963_18850</name>
</gene>
<feature type="transmembrane region" description="Helical" evidence="6">
    <location>
        <begin position="308"/>
        <end position="329"/>
    </location>
</feature>
<dbReference type="SUPFAM" id="SSF103473">
    <property type="entry name" value="MFS general substrate transporter"/>
    <property type="match status" value="1"/>
</dbReference>
<feature type="transmembrane region" description="Helical" evidence="6">
    <location>
        <begin position="90"/>
        <end position="109"/>
    </location>
</feature>
<feature type="transmembrane region" description="Helical" evidence="6">
    <location>
        <begin position="58"/>
        <end position="78"/>
    </location>
</feature>
<comment type="caution">
    <text evidence="8">The sequence shown here is derived from an EMBL/GenBank/DDBJ whole genome shotgun (WGS) entry which is preliminary data.</text>
</comment>
<dbReference type="PROSITE" id="PS50850">
    <property type="entry name" value="MFS"/>
    <property type="match status" value="1"/>
</dbReference>
<keyword evidence="2" id="KW-0813">Transport</keyword>
<dbReference type="InterPro" id="IPR036259">
    <property type="entry name" value="MFS_trans_sf"/>
</dbReference>
<protein>
    <submittedName>
        <fullName evidence="8">MFS transporter</fullName>
    </submittedName>
</protein>
<keyword evidence="9" id="KW-1185">Reference proteome</keyword>
<evidence type="ECO:0000256" key="2">
    <source>
        <dbReference type="ARBA" id="ARBA00022448"/>
    </source>
</evidence>
<evidence type="ECO:0000259" key="7">
    <source>
        <dbReference type="PROSITE" id="PS50850"/>
    </source>
</evidence>
<feature type="transmembrane region" description="Helical" evidence="6">
    <location>
        <begin position="283"/>
        <end position="302"/>
    </location>
</feature>
<dbReference type="CDD" id="cd17489">
    <property type="entry name" value="MFS_YfcJ_like"/>
    <property type="match status" value="1"/>
</dbReference>
<evidence type="ECO:0000256" key="4">
    <source>
        <dbReference type="ARBA" id="ARBA00022989"/>
    </source>
</evidence>
<dbReference type="InterPro" id="IPR011701">
    <property type="entry name" value="MFS"/>
</dbReference>
<feature type="transmembrane region" description="Helical" evidence="6">
    <location>
        <begin position="176"/>
        <end position="193"/>
    </location>
</feature>
<keyword evidence="3 6" id="KW-0812">Transmembrane</keyword>
<feature type="transmembrane region" description="Helical" evidence="6">
    <location>
        <begin position="148"/>
        <end position="170"/>
    </location>
</feature>
<dbReference type="Proteomes" id="UP000051063">
    <property type="component" value="Unassembled WGS sequence"/>
</dbReference>
<comment type="subcellular location">
    <subcellularLocation>
        <location evidence="1">Cell membrane</location>
        <topology evidence="1">Multi-pass membrane protein</topology>
    </subcellularLocation>
</comment>
<keyword evidence="5 6" id="KW-0472">Membrane</keyword>
<feature type="domain" description="Major facilitator superfamily (MFS) profile" evidence="7">
    <location>
        <begin position="24"/>
        <end position="398"/>
    </location>
</feature>
<dbReference type="PANTHER" id="PTHR23531:SF2">
    <property type="entry name" value="PERMEASE"/>
    <property type="match status" value="1"/>
</dbReference>
<feature type="transmembrane region" description="Helical" evidence="6">
    <location>
        <begin position="221"/>
        <end position="242"/>
    </location>
</feature>
<feature type="transmembrane region" description="Helical" evidence="6">
    <location>
        <begin position="254"/>
        <end position="271"/>
    </location>
</feature>
<accession>A0ABR5N8I4</accession>
<sequence length="407" mass="43651">MYTKCKDKWEVRSLKEGNSLWTKEFVILALSNFMLFVAFQMLIPTLPVYITDKGGDQLAVGLVVSLFTVSALLVRPFTGKALDTMGRRPVLLSGLAIFLLAVFGYYWMASVALVLALRFVHGIGWGIVTTTYGTIVSDIIPAERRGEGMGYFGMFTNLAMAVGPLIGLWVSQSWGYGWLFGVSGGLTALAMILSRMVEIKAPIGATQPTAGGNGGLFEKRALFPALLALLIGVMYGGIVSFITLFGKEVGIENVGLYFLFNAISLMLVRPLSGKLFDRKGPFWVLMPGGIITGGAVLTLSYSTTEVGLIAAAILFGIGAGAVQPSLQAWTIQRVDPSRRGAATGTFFSAFDLGIGGGAMILGAIAKQTGFALMYRYSMLVMVLYLVIYIVYVIRQSKKASAPKAVSS</sequence>
<evidence type="ECO:0000256" key="1">
    <source>
        <dbReference type="ARBA" id="ARBA00004651"/>
    </source>
</evidence>
<organism evidence="8 9">
    <name type="scientific">Brevibacillus choshinensis</name>
    <dbReference type="NCBI Taxonomy" id="54911"/>
    <lineage>
        <taxon>Bacteria</taxon>
        <taxon>Bacillati</taxon>
        <taxon>Bacillota</taxon>
        <taxon>Bacilli</taxon>
        <taxon>Bacillales</taxon>
        <taxon>Paenibacillaceae</taxon>
        <taxon>Brevibacillus</taxon>
    </lineage>
</organism>
<evidence type="ECO:0000313" key="8">
    <source>
        <dbReference type="EMBL" id="KQL46921.1"/>
    </source>
</evidence>
<reference evidence="8 9" key="1">
    <citation type="submission" date="2015-09" db="EMBL/GenBank/DDBJ databases">
        <title>Genome sequencing project for genomic taxonomy and phylogenomics of Bacillus-like bacteria.</title>
        <authorList>
            <person name="Liu B."/>
            <person name="Wang J."/>
            <person name="Zhu Y."/>
            <person name="Liu G."/>
            <person name="Chen Q."/>
            <person name="Chen Z."/>
            <person name="Lan J."/>
            <person name="Che J."/>
            <person name="Ge C."/>
            <person name="Shi H."/>
            <person name="Pan Z."/>
            <person name="Liu X."/>
        </authorList>
    </citation>
    <scope>NUCLEOTIDE SEQUENCE [LARGE SCALE GENOMIC DNA]</scope>
    <source>
        <strain evidence="8 9">DSM 8552</strain>
    </source>
</reference>
<evidence type="ECO:0000256" key="6">
    <source>
        <dbReference type="SAM" id="Phobius"/>
    </source>
</evidence>
<dbReference type="InterPro" id="IPR020846">
    <property type="entry name" value="MFS_dom"/>
</dbReference>
<evidence type="ECO:0000256" key="3">
    <source>
        <dbReference type="ARBA" id="ARBA00022692"/>
    </source>
</evidence>
<dbReference type="EMBL" id="LJJB01000010">
    <property type="protein sequence ID" value="KQL46921.1"/>
    <property type="molecule type" value="Genomic_DNA"/>
</dbReference>
<keyword evidence="4 6" id="KW-1133">Transmembrane helix</keyword>